<evidence type="ECO:0000313" key="1">
    <source>
        <dbReference type="EMBL" id="CAD7204055.1"/>
    </source>
</evidence>
<proteinExistence type="predicted"/>
<dbReference type="AlphaFoldDB" id="A0A7R8VT07"/>
<accession>A0A7R8VT07</accession>
<protein>
    <submittedName>
        <fullName evidence="1">Uncharacterized protein</fullName>
    </submittedName>
</protein>
<gene>
    <name evidence="1" type="ORF">TDIB3V08_LOCUS10217</name>
</gene>
<organism evidence="1">
    <name type="scientific">Timema douglasi</name>
    <name type="common">Walking stick</name>
    <dbReference type="NCBI Taxonomy" id="61478"/>
    <lineage>
        <taxon>Eukaryota</taxon>
        <taxon>Metazoa</taxon>
        <taxon>Ecdysozoa</taxon>
        <taxon>Arthropoda</taxon>
        <taxon>Hexapoda</taxon>
        <taxon>Insecta</taxon>
        <taxon>Pterygota</taxon>
        <taxon>Neoptera</taxon>
        <taxon>Polyneoptera</taxon>
        <taxon>Phasmatodea</taxon>
        <taxon>Timematodea</taxon>
        <taxon>Timematoidea</taxon>
        <taxon>Timematidae</taxon>
        <taxon>Timema</taxon>
    </lineage>
</organism>
<sequence>MTTLKSMKYQMMYNKDLVEIPIASLIGPGSLVASGAPTVTRSGKPVCSFSDPPGKQPFEQIIFGWKETKERVLPLPPDGMVVVSVPSAIHSHKPPLSVHPTKIQTSTSLSSAVGLNTTSALANYATEAGWWCVEVEEGSRGSVRVSSSDCASLPSQTRLSTSPTLRGPILQRMGIPVTAVNSSISCLTDRPMPRPRTQFATDKIKVLLCSSLLLNPVKLDTCSIHRVVVSPKDSEAGFMSHGYLSHQVTLVEGDCLACDLFYPLQAWRLTTLAIHRVSEVVHGHDGVTRLDLVQHENSALDQAANEASSTLYSLQLQVTGSVYMADDDVLPNDS</sequence>
<name>A0A7R8VT07_TIMDO</name>
<reference evidence="1" key="1">
    <citation type="submission" date="2020-11" db="EMBL/GenBank/DDBJ databases">
        <authorList>
            <person name="Tran Van P."/>
        </authorList>
    </citation>
    <scope>NUCLEOTIDE SEQUENCE</scope>
</reference>
<dbReference type="EMBL" id="OA571589">
    <property type="protein sequence ID" value="CAD7204055.1"/>
    <property type="molecule type" value="Genomic_DNA"/>
</dbReference>